<dbReference type="Proteomes" id="UP000886998">
    <property type="component" value="Unassembled WGS sequence"/>
</dbReference>
<evidence type="ECO:0000313" key="2">
    <source>
        <dbReference type="Proteomes" id="UP000886998"/>
    </source>
</evidence>
<protein>
    <submittedName>
        <fullName evidence="1">Uncharacterized protein</fullName>
    </submittedName>
</protein>
<proteinExistence type="predicted"/>
<evidence type="ECO:0000313" key="1">
    <source>
        <dbReference type="EMBL" id="GFY49693.1"/>
    </source>
</evidence>
<dbReference type="EMBL" id="BMAV01007135">
    <property type="protein sequence ID" value="GFY49693.1"/>
    <property type="molecule type" value="Genomic_DNA"/>
</dbReference>
<gene>
    <name evidence="1" type="ORF">TNIN_122801</name>
</gene>
<accession>A0A8X6XA85</accession>
<dbReference type="AlphaFoldDB" id="A0A8X6XA85"/>
<comment type="caution">
    <text evidence="1">The sequence shown here is derived from an EMBL/GenBank/DDBJ whole genome shotgun (WGS) entry which is preliminary data.</text>
</comment>
<sequence length="81" mass="9341">MYSFGRMTTLQLSLLQLCGRSHLFVLASIVLLDGHFRQDYAFGHRVLTVSEKHQLSPSLASSKTLDHNHISRVWDKVERIF</sequence>
<name>A0A8X6XA85_9ARAC</name>
<organism evidence="1 2">
    <name type="scientific">Trichonephila inaurata madagascariensis</name>
    <dbReference type="NCBI Taxonomy" id="2747483"/>
    <lineage>
        <taxon>Eukaryota</taxon>
        <taxon>Metazoa</taxon>
        <taxon>Ecdysozoa</taxon>
        <taxon>Arthropoda</taxon>
        <taxon>Chelicerata</taxon>
        <taxon>Arachnida</taxon>
        <taxon>Araneae</taxon>
        <taxon>Araneomorphae</taxon>
        <taxon>Entelegynae</taxon>
        <taxon>Araneoidea</taxon>
        <taxon>Nephilidae</taxon>
        <taxon>Trichonephila</taxon>
        <taxon>Trichonephila inaurata</taxon>
    </lineage>
</organism>
<keyword evidence="2" id="KW-1185">Reference proteome</keyword>
<reference evidence="1" key="1">
    <citation type="submission" date="2020-08" db="EMBL/GenBank/DDBJ databases">
        <title>Multicomponent nature underlies the extraordinary mechanical properties of spider dragline silk.</title>
        <authorList>
            <person name="Kono N."/>
            <person name="Nakamura H."/>
            <person name="Mori M."/>
            <person name="Yoshida Y."/>
            <person name="Ohtoshi R."/>
            <person name="Malay A.D."/>
            <person name="Moran D.A.P."/>
            <person name="Tomita M."/>
            <person name="Numata K."/>
            <person name="Arakawa K."/>
        </authorList>
    </citation>
    <scope>NUCLEOTIDE SEQUENCE</scope>
</reference>